<keyword evidence="3" id="KW-1003">Cell membrane</keyword>
<feature type="domain" description="NarG-like" evidence="10">
    <location>
        <begin position="123"/>
        <end position="281"/>
    </location>
</feature>
<keyword evidence="5" id="KW-0249">Electron transport</keyword>
<keyword evidence="4 9" id="KW-0812">Transmembrane</keyword>
<comment type="subcellular location">
    <subcellularLocation>
        <location evidence="1">Cell membrane</location>
        <topology evidence="1">Multi-pass membrane protein</topology>
    </subcellularLocation>
</comment>
<feature type="transmembrane region" description="Helical" evidence="9">
    <location>
        <begin position="127"/>
        <end position="147"/>
    </location>
</feature>
<dbReference type="GO" id="GO:0005886">
    <property type="term" value="C:plasma membrane"/>
    <property type="evidence" value="ECO:0007669"/>
    <property type="project" value="UniProtKB-SubCell"/>
</dbReference>
<dbReference type="PANTHER" id="PTHR30598:SF3">
    <property type="entry name" value="RESPIRATORY NITRATE REDUCTASE 1 GAMMA CHAIN"/>
    <property type="match status" value="1"/>
</dbReference>
<keyword evidence="12" id="KW-1185">Reference proteome</keyword>
<keyword evidence="8 9" id="KW-0472">Membrane</keyword>
<dbReference type="InterPro" id="IPR036197">
    <property type="entry name" value="NarG-like_sf"/>
</dbReference>
<keyword evidence="6 9" id="KW-1133">Transmembrane helix</keyword>
<evidence type="ECO:0000256" key="9">
    <source>
        <dbReference type="SAM" id="Phobius"/>
    </source>
</evidence>
<feature type="transmembrane region" description="Helical" evidence="9">
    <location>
        <begin position="208"/>
        <end position="228"/>
    </location>
</feature>
<dbReference type="PANTHER" id="PTHR30598">
    <property type="entry name" value="NITRATE REDUCTASE PRIVATE CHAPERONE, REDOX ENZYME MATURATION PROTEIN REMP FAMILY"/>
    <property type="match status" value="1"/>
</dbReference>
<dbReference type="GO" id="GO:0009055">
    <property type="term" value="F:electron transfer activity"/>
    <property type="evidence" value="ECO:0007669"/>
    <property type="project" value="TreeGrafter"/>
</dbReference>
<dbReference type="RefSeq" id="WP_084057828.1">
    <property type="nucleotide sequence ID" value="NZ_FWXF01000011.1"/>
</dbReference>
<organism evidence="11 12">
    <name type="scientific">Desulfacinum hydrothermale DSM 13146</name>
    <dbReference type="NCBI Taxonomy" id="1121390"/>
    <lineage>
        <taxon>Bacteria</taxon>
        <taxon>Pseudomonadati</taxon>
        <taxon>Thermodesulfobacteriota</taxon>
        <taxon>Syntrophobacteria</taxon>
        <taxon>Syntrophobacterales</taxon>
        <taxon>Syntrophobacteraceae</taxon>
        <taxon>Desulfacinum</taxon>
    </lineage>
</organism>
<sequence>MNASRSIIFSLVAVGILVCLPLIGVAAGMTSFFGVIIPYLAVALFFIGVVARVVRWARSPVPFRIPTTCGQQKSLPWIQSDNLENPSDTKGVVLRMILEVLLFRSLFRNARMEFYEGPKIRYASAKWLWLGAIVFHYSFLVVLLRHLRFFSTPINPLVHLLEGVDGFLEVGVPRLYLSGLLLLAGVAFLFLRRVTIPQLKYISLPSDYFPLFLIFTIASTGVLMRYIYKVDVVSVKELTMGLATFHPVTPEGIGSLFYIHLFLVSVLFAYFPFSKLVHMAGVFLSPTRNLANTNRMVRHINPWNYPVKVHTYEEYEDEFREKMIEAGLPVEKKE</sequence>
<evidence type="ECO:0000256" key="1">
    <source>
        <dbReference type="ARBA" id="ARBA00004651"/>
    </source>
</evidence>
<dbReference type="STRING" id="1121390.SAMN02746041_02089"/>
<dbReference type="Pfam" id="PF02665">
    <property type="entry name" value="Nitrate_red_gam"/>
    <property type="match status" value="1"/>
</dbReference>
<gene>
    <name evidence="11" type="ORF">SAMN02746041_02089</name>
</gene>
<evidence type="ECO:0000256" key="7">
    <source>
        <dbReference type="ARBA" id="ARBA00023002"/>
    </source>
</evidence>
<dbReference type="Proteomes" id="UP000192783">
    <property type="component" value="Unassembled WGS sequence"/>
</dbReference>
<dbReference type="EMBL" id="FWXF01000011">
    <property type="protein sequence ID" value="SMC24796.1"/>
    <property type="molecule type" value="Genomic_DNA"/>
</dbReference>
<dbReference type="GO" id="GO:0019645">
    <property type="term" value="P:anaerobic electron transport chain"/>
    <property type="evidence" value="ECO:0007669"/>
    <property type="project" value="TreeGrafter"/>
</dbReference>
<proteinExistence type="predicted"/>
<evidence type="ECO:0000259" key="10">
    <source>
        <dbReference type="Pfam" id="PF02665"/>
    </source>
</evidence>
<feature type="transmembrane region" description="Helical" evidence="9">
    <location>
        <begin position="7"/>
        <end position="26"/>
    </location>
</feature>
<evidence type="ECO:0000256" key="3">
    <source>
        <dbReference type="ARBA" id="ARBA00022475"/>
    </source>
</evidence>
<evidence type="ECO:0000256" key="8">
    <source>
        <dbReference type="ARBA" id="ARBA00023136"/>
    </source>
</evidence>
<dbReference type="AlphaFoldDB" id="A0A1W1XLI6"/>
<name>A0A1W1XLI6_9BACT</name>
<dbReference type="NCBIfam" id="NF038037">
    <property type="entry name" value="cytob_DsrM"/>
    <property type="match status" value="1"/>
</dbReference>
<feature type="transmembrane region" description="Helical" evidence="9">
    <location>
        <begin position="175"/>
        <end position="196"/>
    </location>
</feature>
<reference evidence="11 12" key="1">
    <citation type="submission" date="2017-04" db="EMBL/GenBank/DDBJ databases">
        <authorList>
            <person name="Afonso C.L."/>
            <person name="Miller P.J."/>
            <person name="Scott M.A."/>
            <person name="Spackman E."/>
            <person name="Goraichik I."/>
            <person name="Dimitrov K.M."/>
            <person name="Suarez D.L."/>
            <person name="Swayne D.E."/>
        </authorList>
    </citation>
    <scope>NUCLEOTIDE SEQUENCE [LARGE SCALE GENOMIC DNA]</scope>
    <source>
        <strain evidence="11 12">DSM 13146</strain>
    </source>
</reference>
<evidence type="ECO:0000256" key="5">
    <source>
        <dbReference type="ARBA" id="ARBA00022982"/>
    </source>
</evidence>
<dbReference type="OrthoDB" id="9769404at2"/>
<dbReference type="SUPFAM" id="SSF103501">
    <property type="entry name" value="Respiratory nitrate reductase 1 gamma chain"/>
    <property type="match status" value="1"/>
</dbReference>
<protein>
    <submittedName>
        <fullName evidence="11">Putative sulfite reductase-associated electron transfer protein DsrM</fullName>
    </submittedName>
</protein>
<keyword evidence="2" id="KW-0813">Transport</keyword>
<evidence type="ECO:0000256" key="6">
    <source>
        <dbReference type="ARBA" id="ARBA00022989"/>
    </source>
</evidence>
<feature type="transmembrane region" description="Helical" evidence="9">
    <location>
        <begin position="255"/>
        <end position="273"/>
    </location>
</feature>
<dbReference type="InterPro" id="IPR051936">
    <property type="entry name" value="Heme-iron_electron_transfer"/>
</dbReference>
<dbReference type="InterPro" id="IPR023234">
    <property type="entry name" value="NarG-like_domain"/>
</dbReference>
<accession>A0A1W1XLI6</accession>
<evidence type="ECO:0000256" key="2">
    <source>
        <dbReference type="ARBA" id="ARBA00022448"/>
    </source>
</evidence>
<keyword evidence="7" id="KW-0560">Oxidoreductase</keyword>
<evidence type="ECO:0000313" key="11">
    <source>
        <dbReference type="EMBL" id="SMC24796.1"/>
    </source>
</evidence>
<dbReference type="InterPro" id="IPR047660">
    <property type="entry name" value="DsrM"/>
</dbReference>
<dbReference type="GO" id="GO:0020037">
    <property type="term" value="F:heme binding"/>
    <property type="evidence" value="ECO:0007669"/>
    <property type="project" value="TreeGrafter"/>
</dbReference>
<evidence type="ECO:0000313" key="12">
    <source>
        <dbReference type="Proteomes" id="UP000192783"/>
    </source>
</evidence>
<dbReference type="Gene3D" id="1.20.950.20">
    <property type="entry name" value="Transmembrane di-heme cytochromes, Chain C"/>
    <property type="match status" value="1"/>
</dbReference>
<evidence type="ECO:0000256" key="4">
    <source>
        <dbReference type="ARBA" id="ARBA00022692"/>
    </source>
</evidence>
<dbReference type="GO" id="GO:0008940">
    <property type="term" value="F:nitrate reductase activity"/>
    <property type="evidence" value="ECO:0007669"/>
    <property type="project" value="TreeGrafter"/>
</dbReference>
<feature type="transmembrane region" description="Helical" evidence="9">
    <location>
        <begin position="32"/>
        <end position="54"/>
    </location>
</feature>